<dbReference type="InterPro" id="IPR048666">
    <property type="entry name" value="RedAm-like_C"/>
</dbReference>
<dbReference type="PIRSF" id="PIRSF000103">
    <property type="entry name" value="HIBADH"/>
    <property type="match status" value="1"/>
</dbReference>
<dbReference type="Gene3D" id="1.10.1040.10">
    <property type="entry name" value="N-(1-d-carboxylethyl)-l-norvaline Dehydrogenase, domain 2"/>
    <property type="match status" value="1"/>
</dbReference>
<keyword evidence="3" id="KW-1133">Transmembrane helix</keyword>
<dbReference type="InterPro" id="IPR015815">
    <property type="entry name" value="HIBADH-related"/>
</dbReference>
<dbReference type="EMBL" id="JBHSFQ010000030">
    <property type="protein sequence ID" value="MFC4564902.1"/>
    <property type="molecule type" value="Genomic_DNA"/>
</dbReference>
<dbReference type="Pfam" id="PF03446">
    <property type="entry name" value="NAD_binding_2"/>
    <property type="match status" value="1"/>
</dbReference>
<feature type="domain" description="6-phosphogluconate dehydrogenase NADP-binding" evidence="4">
    <location>
        <begin position="22"/>
        <end position="172"/>
    </location>
</feature>
<gene>
    <name evidence="6" type="ORF">ACFO4E_23840</name>
</gene>
<dbReference type="SUPFAM" id="SSF51735">
    <property type="entry name" value="NAD(P)-binding Rossmann-fold domains"/>
    <property type="match status" value="1"/>
</dbReference>
<name>A0ABV9E1N8_9ACTN</name>
<evidence type="ECO:0000256" key="2">
    <source>
        <dbReference type="ARBA" id="ARBA00023002"/>
    </source>
</evidence>
<reference evidence="7" key="1">
    <citation type="journal article" date="2019" name="Int. J. Syst. Evol. Microbiol.">
        <title>The Global Catalogue of Microorganisms (GCM) 10K type strain sequencing project: providing services to taxonomists for standard genome sequencing and annotation.</title>
        <authorList>
            <consortium name="The Broad Institute Genomics Platform"/>
            <consortium name="The Broad Institute Genome Sequencing Center for Infectious Disease"/>
            <person name="Wu L."/>
            <person name="Ma J."/>
        </authorList>
    </citation>
    <scope>NUCLEOTIDE SEQUENCE [LARGE SCALE GENOMIC DNA]</scope>
    <source>
        <strain evidence="7">XZYJ18</strain>
    </source>
</reference>
<dbReference type="Pfam" id="PF21761">
    <property type="entry name" value="RedAm-like_C"/>
    <property type="match status" value="1"/>
</dbReference>
<sequence>MSTDPPVNERATRNPDSGRTAVAVIGLGLMGGALARAFLRAGHPTTVWNRTAAKADGLVAQGAEPADSAGAAIASSPLVVICVSDNDAVRGLLEPLSGVAAGRVVVNLTSGTSAQARETAEWARREGAAYLDGAIMAAPEAIGTGDATIAYSGPRPAFDRHEPALRVLGAATHLGADPGLSSLHEAAVMGLMWNILNGFLHGAALLGSAGVDAAAFTRIAVEGIGTVTGWLPGLARQVDEGTYPAPDSTIDTHLAAMDHLIHESEAHGVSAELPRFIKALADRAVADGHGGDGYAAMVERFRASSGART</sequence>
<feature type="domain" description="NADPH-dependent reductive aminase-like C-terminal" evidence="5">
    <location>
        <begin position="177"/>
        <end position="302"/>
    </location>
</feature>
<dbReference type="InterPro" id="IPR036291">
    <property type="entry name" value="NAD(P)-bd_dom_sf"/>
</dbReference>
<evidence type="ECO:0000256" key="1">
    <source>
        <dbReference type="ARBA" id="ARBA00009080"/>
    </source>
</evidence>
<comment type="similarity">
    <text evidence="1">Belongs to the HIBADH-related family.</text>
</comment>
<dbReference type="InterPro" id="IPR051265">
    <property type="entry name" value="HIBADH-related_NP60_sf"/>
</dbReference>
<evidence type="ECO:0000313" key="7">
    <source>
        <dbReference type="Proteomes" id="UP001595923"/>
    </source>
</evidence>
<dbReference type="EC" id="1.1.-.-" evidence="6"/>
<accession>A0ABV9E1N8</accession>
<dbReference type="GO" id="GO:0016491">
    <property type="term" value="F:oxidoreductase activity"/>
    <property type="evidence" value="ECO:0007669"/>
    <property type="project" value="UniProtKB-KW"/>
</dbReference>
<dbReference type="Proteomes" id="UP001595923">
    <property type="component" value="Unassembled WGS sequence"/>
</dbReference>
<proteinExistence type="inferred from homology"/>
<comment type="caution">
    <text evidence="6">The sequence shown here is derived from an EMBL/GenBank/DDBJ whole genome shotgun (WGS) entry which is preliminary data.</text>
</comment>
<dbReference type="RefSeq" id="WP_378578456.1">
    <property type="nucleotide sequence ID" value="NZ_JBHSFQ010000030.1"/>
</dbReference>
<evidence type="ECO:0000259" key="5">
    <source>
        <dbReference type="Pfam" id="PF21761"/>
    </source>
</evidence>
<evidence type="ECO:0000313" key="6">
    <source>
        <dbReference type="EMBL" id="MFC4564902.1"/>
    </source>
</evidence>
<dbReference type="InterPro" id="IPR006115">
    <property type="entry name" value="6PGDH_NADP-bd"/>
</dbReference>
<keyword evidence="7" id="KW-1185">Reference proteome</keyword>
<dbReference type="PANTHER" id="PTHR43580:SF2">
    <property type="entry name" value="CYTOKINE-LIKE NUCLEAR FACTOR N-PAC"/>
    <property type="match status" value="1"/>
</dbReference>
<protein>
    <submittedName>
        <fullName evidence="6">NAD(P)-dependent oxidoreductase</fullName>
        <ecNumber evidence="6">1.1.-.-</ecNumber>
    </submittedName>
</protein>
<keyword evidence="2 6" id="KW-0560">Oxidoreductase</keyword>
<organism evidence="6 7">
    <name type="scientific">Nocardiopsis mangrovi</name>
    <dbReference type="NCBI Taxonomy" id="1179818"/>
    <lineage>
        <taxon>Bacteria</taxon>
        <taxon>Bacillati</taxon>
        <taxon>Actinomycetota</taxon>
        <taxon>Actinomycetes</taxon>
        <taxon>Streptosporangiales</taxon>
        <taxon>Nocardiopsidaceae</taxon>
        <taxon>Nocardiopsis</taxon>
    </lineage>
</organism>
<dbReference type="Gene3D" id="3.40.50.720">
    <property type="entry name" value="NAD(P)-binding Rossmann-like Domain"/>
    <property type="match status" value="1"/>
</dbReference>
<keyword evidence="3" id="KW-0472">Membrane</keyword>
<keyword evidence="3" id="KW-0812">Transmembrane</keyword>
<evidence type="ECO:0000256" key="3">
    <source>
        <dbReference type="SAM" id="Phobius"/>
    </source>
</evidence>
<dbReference type="PANTHER" id="PTHR43580">
    <property type="entry name" value="OXIDOREDUCTASE GLYR1-RELATED"/>
    <property type="match status" value="1"/>
</dbReference>
<feature type="transmembrane region" description="Helical" evidence="3">
    <location>
        <begin position="20"/>
        <end position="39"/>
    </location>
</feature>
<dbReference type="InterPro" id="IPR013328">
    <property type="entry name" value="6PGD_dom2"/>
</dbReference>
<evidence type="ECO:0000259" key="4">
    <source>
        <dbReference type="Pfam" id="PF03446"/>
    </source>
</evidence>